<feature type="binding site" evidence="7">
    <location>
        <position position="146"/>
    </location>
    <ligand>
        <name>Zn(2+)</name>
        <dbReference type="ChEBI" id="CHEBI:29105"/>
    </ligand>
</feature>
<dbReference type="InterPro" id="IPR015892">
    <property type="entry name" value="Carbonic_anhydrase_CS"/>
</dbReference>
<protein>
    <recommendedName>
        <fullName evidence="2">carbonic anhydrase</fullName>
        <ecNumber evidence="2">4.2.1.1</ecNumber>
    </recommendedName>
</protein>
<evidence type="ECO:0000256" key="6">
    <source>
        <dbReference type="ARBA" id="ARBA00048348"/>
    </source>
</evidence>
<evidence type="ECO:0000256" key="7">
    <source>
        <dbReference type="PIRSR" id="PIRSR601765-1"/>
    </source>
</evidence>
<keyword evidence="9" id="KW-1185">Reference proteome</keyword>
<dbReference type="InterPro" id="IPR001765">
    <property type="entry name" value="Carbonic_anhydrase"/>
</dbReference>
<sequence>MITTDHGQLPRRRALGLLAATVGVPLAGGGITSARAFAQTSSSSDTDAGETWSALLAGNARFAGGTPRHPRTDPGRRASLVDGQNPVATVLGCADSRVPPELVFDQGLGDLFTVRSAGEVLDEAVLGSLEFGIEHLRTPLTVVLGHARCGAVTAAIDVVRGGPVPRGDVAALVQAIEPAVRSVPDDPDDDAFRAACIDEQTRRVAAALPHRSSIIREAIEHQETRVVAAVYDLASGLVHELG</sequence>
<accession>A0A329QR94</accession>
<dbReference type="Proteomes" id="UP000250462">
    <property type="component" value="Unassembled WGS sequence"/>
</dbReference>
<dbReference type="CDD" id="cd03378">
    <property type="entry name" value="beta_CA_cladeC"/>
    <property type="match status" value="1"/>
</dbReference>
<dbReference type="PROSITE" id="PS51318">
    <property type="entry name" value="TAT"/>
    <property type="match status" value="1"/>
</dbReference>
<dbReference type="OrthoDB" id="9797527at2"/>
<evidence type="ECO:0000256" key="3">
    <source>
        <dbReference type="ARBA" id="ARBA00022833"/>
    </source>
</evidence>
<dbReference type="GO" id="GO:0008270">
    <property type="term" value="F:zinc ion binding"/>
    <property type="evidence" value="ECO:0007669"/>
    <property type="project" value="InterPro"/>
</dbReference>
<dbReference type="InterPro" id="IPR036874">
    <property type="entry name" value="Carbonic_anhydrase_sf"/>
</dbReference>
<dbReference type="Pfam" id="PF00484">
    <property type="entry name" value="Pro_CA"/>
    <property type="match status" value="1"/>
</dbReference>
<feature type="binding site" evidence="7">
    <location>
        <position position="93"/>
    </location>
    <ligand>
        <name>Zn(2+)</name>
        <dbReference type="ChEBI" id="CHEBI:29105"/>
    </ligand>
</feature>
<evidence type="ECO:0000313" key="8">
    <source>
        <dbReference type="EMBL" id="RAW13228.1"/>
    </source>
</evidence>
<comment type="similarity">
    <text evidence="1">Belongs to the beta-class carbonic anhydrase family.</text>
</comment>
<comment type="catalytic activity">
    <reaction evidence="6">
        <text>hydrogencarbonate + H(+) = CO2 + H2O</text>
        <dbReference type="Rhea" id="RHEA:10748"/>
        <dbReference type="ChEBI" id="CHEBI:15377"/>
        <dbReference type="ChEBI" id="CHEBI:15378"/>
        <dbReference type="ChEBI" id="CHEBI:16526"/>
        <dbReference type="ChEBI" id="CHEBI:17544"/>
        <dbReference type="EC" id="4.2.1.1"/>
    </reaction>
</comment>
<reference evidence="8 9" key="1">
    <citation type="submission" date="2018-06" db="EMBL/GenBank/DDBJ databases">
        <title>Phytoactinopolyspora halophila sp. nov., a novel halophilic actinomycete isolated from a saline soil in China.</title>
        <authorList>
            <person name="Tang S.-K."/>
        </authorList>
    </citation>
    <scope>NUCLEOTIDE SEQUENCE [LARGE SCALE GENOMIC DNA]</scope>
    <source>
        <strain evidence="8 9">YIM 96934</strain>
    </source>
</reference>
<dbReference type="GO" id="GO:0015976">
    <property type="term" value="P:carbon utilization"/>
    <property type="evidence" value="ECO:0007669"/>
    <property type="project" value="InterPro"/>
</dbReference>
<comment type="cofactor">
    <cofactor evidence="7">
        <name>Zn(2+)</name>
        <dbReference type="ChEBI" id="CHEBI:29105"/>
    </cofactor>
    <text evidence="7">Binds 1 zinc ion per subunit.</text>
</comment>
<dbReference type="EC" id="4.2.1.1" evidence="2"/>
<evidence type="ECO:0000256" key="4">
    <source>
        <dbReference type="ARBA" id="ARBA00023239"/>
    </source>
</evidence>
<dbReference type="AlphaFoldDB" id="A0A329QR94"/>
<feature type="binding site" evidence="7">
    <location>
        <position position="149"/>
    </location>
    <ligand>
        <name>Zn(2+)</name>
        <dbReference type="ChEBI" id="CHEBI:29105"/>
    </ligand>
</feature>
<dbReference type="InterPro" id="IPR006311">
    <property type="entry name" value="TAT_signal"/>
</dbReference>
<keyword evidence="3 7" id="KW-0862">Zinc</keyword>
<keyword evidence="4" id="KW-0456">Lyase</keyword>
<keyword evidence="7" id="KW-0479">Metal-binding</keyword>
<dbReference type="SMART" id="SM00947">
    <property type="entry name" value="Pro_CA"/>
    <property type="match status" value="1"/>
</dbReference>
<proteinExistence type="inferred from homology"/>
<evidence type="ECO:0000256" key="5">
    <source>
        <dbReference type="ARBA" id="ARBA00024993"/>
    </source>
</evidence>
<dbReference type="PANTHER" id="PTHR11002:SF79">
    <property type="entry name" value="CARBONIC ANHYDRASE 2"/>
    <property type="match status" value="1"/>
</dbReference>
<feature type="binding site" evidence="7">
    <location>
        <position position="95"/>
    </location>
    <ligand>
        <name>Zn(2+)</name>
        <dbReference type="ChEBI" id="CHEBI:29105"/>
    </ligand>
</feature>
<gene>
    <name evidence="8" type="ORF">DPM12_12870</name>
</gene>
<evidence type="ECO:0000256" key="2">
    <source>
        <dbReference type="ARBA" id="ARBA00012925"/>
    </source>
</evidence>
<comment type="function">
    <text evidence="5">Catalyzes the reversible hydration of carbon dioxide to form bicarbonate.</text>
</comment>
<dbReference type="EMBL" id="QMIG01000013">
    <property type="protein sequence ID" value="RAW13228.1"/>
    <property type="molecule type" value="Genomic_DNA"/>
</dbReference>
<name>A0A329QR94_9ACTN</name>
<organism evidence="8 9">
    <name type="scientific">Phytoactinopolyspora halophila</name>
    <dbReference type="NCBI Taxonomy" id="1981511"/>
    <lineage>
        <taxon>Bacteria</taxon>
        <taxon>Bacillati</taxon>
        <taxon>Actinomycetota</taxon>
        <taxon>Actinomycetes</taxon>
        <taxon>Jiangellales</taxon>
        <taxon>Jiangellaceae</taxon>
        <taxon>Phytoactinopolyspora</taxon>
    </lineage>
</organism>
<comment type="caution">
    <text evidence="8">The sequence shown here is derived from an EMBL/GenBank/DDBJ whole genome shotgun (WGS) entry which is preliminary data.</text>
</comment>
<dbReference type="Gene3D" id="3.40.1050.10">
    <property type="entry name" value="Carbonic anhydrase"/>
    <property type="match status" value="1"/>
</dbReference>
<evidence type="ECO:0000256" key="1">
    <source>
        <dbReference type="ARBA" id="ARBA00006217"/>
    </source>
</evidence>
<dbReference type="SUPFAM" id="SSF53056">
    <property type="entry name" value="beta-carbonic anhydrase, cab"/>
    <property type="match status" value="1"/>
</dbReference>
<dbReference type="RefSeq" id="WP_112258739.1">
    <property type="nucleotide sequence ID" value="NZ_QMIG01000013.1"/>
</dbReference>
<dbReference type="PROSITE" id="PS00704">
    <property type="entry name" value="PROK_CO2_ANHYDRASE_1"/>
    <property type="match status" value="1"/>
</dbReference>
<evidence type="ECO:0000313" key="9">
    <source>
        <dbReference type="Proteomes" id="UP000250462"/>
    </source>
</evidence>
<dbReference type="PANTHER" id="PTHR11002">
    <property type="entry name" value="CARBONIC ANHYDRASE"/>
    <property type="match status" value="1"/>
</dbReference>
<dbReference type="GO" id="GO:0004089">
    <property type="term" value="F:carbonate dehydratase activity"/>
    <property type="evidence" value="ECO:0007669"/>
    <property type="project" value="UniProtKB-EC"/>
</dbReference>